<feature type="domain" description="Helix-turn-helix" evidence="1">
    <location>
        <begin position="15"/>
        <end position="58"/>
    </location>
</feature>
<dbReference type="Pfam" id="PF12728">
    <property type="entry name" value="HTH_17"/>
    <property type="match status" value="1"/>
</dbReference>
<proteinExistence type="predicted"/>
<gene>
    <name evidence="2" type="ORF">HMPREF0058_0040</name>
</gene>
<evidence type="ECO:0000313" key="2">
    <source>
        <dbReference type="EMBL" id="EEH67049.1"/>
    </source>
</evidence>
<dbReference type="OrthoDB" id="1093249at2"/>
<dbReference type="RefSeq" id="WP_006549340.1">
    <property type="nucleotide sequence ID" value="NZ_DS999576.1"/>
</dbReference>
<protein>
    <submittedName>
        <fullName evidence="2">DNA binding domain, excisionase family</fullName>
    </submittedName>
</protein>
<evidence type="ECO:0000313" key="3">
    <source>
        <dbReference type="Proteomes" id="UP000004778"/>
    </source>
</evidence>
<dbReference type="Proteomes" id="UP000004778">
    <property type="component" value="Unassembled WGS sequence"/>
</dbReference>
<dbReference type="GO" id="GO:0003677">
    <property type="term" value="F:DNA binding"/>
    <property type="evidence" value="ECO:0007669"/>
    <property type="project" value="InterPro"/>
</dbReference>
<dbReference type="AlphaFoldDB" id="C0W2E6"/>
<evidence type="ECO:0000259" key="1">
    <source>
        <dbReference type="Pfam" id="PF12728"/>
    </source>
</evidence>
<dbReference type="EMBL" id="ACFH01000004">
    <property type="protein sequence ID" value="EEH67049.1"/>
    <property type="molecule type" value="Genomic_DNA"/>
</dbReference>
<dbReference type="NCBIfam" id="TIGR01764">
    <property type="entry name" value="excise"/>
    <property type="match status" value="1"/>
</dbReference>
<organism evidence="2 3">
    <name type="scientific">Actinomyces urogenitalis DSM 15434</name>
    <dbReference type="NCBI Taxonomy" id="525246"/>
    <lineage>
        <taxon>Bacteria</taxon>
        <taxon>Bacillati</taxon>
        <taxon>Actinomycetota</taxon>
        <taxon>Actinomycetes</taxon>
        <taxon>Actinomycetales</taxon>
        <taxon>Actinomycetaceae</taxon>
        <taxon>Actinomyces</taxon>
    </lineage>
</organism>
<sequence length="71" mass="7527">MTARKAAVTYRTANLSPAEFGEAANISLTTVRALIAKGDLKATKLGRAVRIPITELDRLGLAVPSYLKEAA</sequence>
<name>C0W2E6_9ACTO</name>
<dbReference type="InterPro" id="IPR041657">
    <property type="entry name" value="HTH_17"/>
</dbReference>
<dbReference type="InterPro" id="IPR010093">
    <property type="entry name" value="SinI_DNA-bd"/>
</dbReference>
<accession>C0W2E6</accession>
<dbReference type="HOGENOM" id="CLU_2730927_0_0_11"/>
<reference evidence="2 3" key="1">
    <citation type="submission" date="2009-01" db="EMBL/GenBank/DDBJ databases">
        <authorList>
            <person name="Qin X."/>
            <person name="Bachman B."/>
            <person name="Battles P."/>
            <person name="Bell A."/>
            <person name="Bess C."/>
            <person name="Bickham C."/>
            <person name="Chaboub L."/>
            <person name="Chen D."/>
            <person name="Coyle M."/>
            <person name="Deiros D.R."/>
            <person name="Dinh H."/>
            <person name="Forbes L."/>
            <person name="Fowler G."/>
            <person name="Francisco L."/>
            <person name="Fu Q."/>
            <person name="Gubbala S."/>
            <person name="Hale W."/>
            <person name="Han Y."/>
            <person name="Hemphill L."/>
            <person name="Highlander S.K."/>
            <person name="Hirani K."/>
            <person name="Hogues M."/>
            <person name="Jackson L."/>
            <person name="Jakkamsetti A."/>
            <person name="Javaid M."/>
            <person name="Jiang H."/>
            <person name="Korchina V."/>
            <person name="Kovar C."/>
            <person name="Lara F."/>
            <person name="Lee S."/>
            <person name="Mata R."/>
            <person name="Mathew T."/>
            <person name="Moen C."/>
            <person name="Morales K."/>
            <person name="Munidasa M."/>
            <person name="Nazareth L."/>
            <person name="Ngo R."/>
            <person name="Nguyen L."/>
            <person name="Okwuonu G."/>
            <person name="Ongeri F."/>
            <person name="Patil S."/>
            <person name="Petrosino J."/>
            <person name="Pham C."/>
            <person name="Pham P."/>
            <person name="Pu L.-L."/>
            <person name="Puazo M."/>
            <person name="Raj R."/>
            <person name="Reid J."/>
            <person name="Rouhana J."/>
            <person name="Saada N."/>
            <person name="Shang Y."/>
            <person name="Simmons D."/>
            <person name="Thornton R."/>
            <person name="Warren J."/>
            <person name="Weissenberger G."/>
            <person name="Zhang J."/>
            <person name="Zhang L."/>
            <person name="Zhou C."/>
            <person name="Zhu D."/>
            <person name="Muzny D."/>
            <person name="Worley K."/>
            <person name="Gibbs R."/>
        </authorList>
    </citation>
    <scope>NUCLEOTIDE SEQUENCE [LARGE SCALE GENOMIC DNA]</scope>
    <source>
        <strain evidence="2 3">DSM 15434</strain>
    </source>
</reference>
<comment type="caution">
    <text evidence="2">The sequence shown here is derived from an EMBL/GenBank/DDBJ whole genome shotgun (WGS) entry which is preliminary data.</text>
</comment>
<keyword evidence="3" id="KW-1185">Reference proteome</keyword>